<gene>
    <name evidence="2" type="ORF">FHR95_003183</name>
</gene>
<dbReference type="NCBIfam" id="TIGR03694">
    <property type="entry name" value="exosort_acyl"/>
    <property type="match status" value="1"/>
</dbReference>
<sequence length="271" mass="31378">MTSSQKMTHIRSSTADLFESFVKDFTFNVAISESEKKRIYRLRHEVYCQEIGYHPPGETSQNIEIDAHDSHSIHCLIEHRRSGLAAGCLRLVLPAPVAEGKHHRLPLQEYGERSLTHEIFHPATLPYESICEISRFAIARAFRHKPIKHETLGMETDLHEFTSEEKKTFPLIIVALFLATYSLVGLMKKRHVFAMMEPRLPRLLSMSGFHFTKVGERIEMHGSRNAFYIDHRKAEKEIHEDLMPLYLHIRQKLAPQLESLPAYQDKMASYS</sequence>
<feature type="transmembrane region" description="Helical" evidence="1">
    <location>
        <begin position="169"/>
        <end position="187"/>
    </location>
</feature>
<keyword evidence="1" id="KW-0472">Membrane</keyword>
<dbReference type="AlphaFoldDB" id="A0A7W5DNY2"/>
<comment type="caution">
    <text evidence="2">The sequence shown here is derived from an EMBL/GenBank/DDBJ whole genome shotgun (WGS) entry which is preliminary data.</text>
</comment>
<dbReference type="Proteomes" id="UP000563050">
    <property type="component" value="Unassembled WGS sequence"/>
</dbReference>
<keyword evidence="1" id="KW-1133">Transmembrane helix</keyword>
<keyword evidence="1" id="KW-0812">Transmembrane</keyword>
<dbReference type="EMBL" id="JACHXQ010000014">
    <property type="protein sequence ID" value="MBB3185593.1"/>
    <property type="molecule type" value="Genomic_DNA"/>
</dbReference>
<reference evidence="2 3" key="1">
    <citation type="submission" date="2020-08" db="EMBL/GenBank/DDBJ databases">
        <title>Genomic Encyclopedia of Type Strains, Phase III (KMG-III): the genomes of soil and plant-associated and newly described type strains.</title>
        <authorList>
            <person name="Whitman W."/>
        </authorList>
    </citation>
    <scope>NUCLEOTIDE SEQUENCE [LARGE SCALE GENOMIC DNA]</scope>
    <source>
        <strain evidence="2 3">CECT 7341</strain>
    </source>
</reference>
<dbReference type="Pfam" id="PF13444">
    <property type="entry name" value="Acetyltransf_5"/>
    <property type="match status" value="1"/>
</dbReference>
<proteinExistence type="predicted"/>
<protein>
    <submittedName>
        <fullName evidence="2">N-acyl amino acid synthase of PEP-CTERM/exosortase system</fullName>
    </submittedName>
</protein>
<evidence type="ECO:0000313" key="2">
    <source>
        <dbReference type="EMBL" id="MBB3185593.1"/>
    </source>
</evidence>
<name>A0A7W5DNY2_9GAMM</name>
<dbReference type="Gene3D" id="3.40.630.30">
    <property type="match status" value="1"/>
</dbReference>
<dbReference type="RefSeq" id="WP_183315108.1">
    <property type="nucleotide sequence ID" value="NZ_JACHXQ010000014.1"/>
</dbReference>
<dbReference type="InterPro" id="IPR016181">
    <property type="entry name" value="Acyl_CoA_acyltransferase"/>
</dbReference>
<accession>A0A7W5DNY2</accession>
<dbReference type="SUPFAM" id="SSF55729">
    <property type="entry name" value="Acyl-CoA N-acyltransferases (Nat)"/>
    <property type="match status" value="1"/>
</dbReference>
<keyword evidence="3" id="KW-1185">Reference proteome</keyword>
<evidence type="ECO:0000256" key="1">
    <source>
        <dbReference type="SAM" id="Phobius"/>
    </source>
</evidence>
<dbReference type="InterPro" id="IPR022484">
    <property type="entry name" value="PEP-CTERM/exosrtase_acylTfrase"/>
</dbReference>
<organism evidence="2 3">
    <name type="scientific">Halomonas fontilapidosi</name>
    <dbReference type="NCBI Taxonomy" id="616675"/>
    <lineage>
        <taxon>Bacteria</taxon>
        <taxon>Pseudomonadati</taxon>
        <taxon>Pseudomonadota</taxon>
        <taxon>Gammaproteobacteria</taxon>
        <taxon>Oceanospirillales</taxon>
        <taxon>Halomonadaceae</taxon>
        <taxon>Halomonas</taxon>
    </lineage>
</organism>
<evidence type="ECO:0000313" key="3">
    <source>
        <dbReference type="Proteomes" id="UP000563050"/>
    </source>
</evidence>